<dbReference type="AlphaFoldDB" id="Q7MS26"/>
<reference evidence="5 6" key="1">
    <citation type="journal article" date="2003" name="Proc. Natl. Acad. Sci. U.S.A.">
        <title>Complete genome sequence and analysis of Wolinella succinogenes.</title>
        <authorList>
            <person name="Baar C."/>
            <person name="Eppinger M."/>
            <person name="Raddatz G."/>
            <person name="Simon JM."/>
            <person name="Lanz C."/>
            <person name="Klimmek O."/>
            <person name="Nandakumar R."/>
            <person name="Gross R."/>
            <person name="Rosinus A."/>
            <person name="Keller H."/>
            <person name="Jagtap P."/>
            <person name="Linke B."/>
            <person name="Meyer F."/>
            <person name="Lederer H."/>
            <person name="Schuster S.C."/>
        </authorList>
    </citation>
    <scope>NUCLEOTIDE SEQUENCE [LARGE SCALE GENOMIC DNA]</scope>
    <source>
        <strain evidence="6">ATCC 29543 / DSM 1740 / CCUG 13145 / JCM 31913 / LMG 7466 / NCTC 11488 / FDC 602W</strain>
    </source>
</reference>
<dbReference type="GO" id="GO:0003677">
    <property type="term" value="F:DNA binding"/>
    <property type="evidence" value="ECO:0007669"/>
    <property type="project" value="UniProtKB-KW"/>
</dbReference>
<dbReference type="Pfam" id="PF01047">
    <property type="entry name" value="MarR"/>
    <property type="match status" value="1"/>
</dbReference>
<gene>
    <name evidence="5" type="ordered locus">WS0847</name>
</gene>
<evidence type="ECO:0000313" key="6">
    <source>
        <dbReference type="Proteomes" id="UP000000422"/>
    </source>
</evidence>
<protein>
    <recommendedName>
        <fullName evidence="4">HTH marR-type domain-containing protein</fullName>
    </recommendedName>
</protein>
<keyword evidence="1" id="KW-0805">Transcription regulation</keyword>
<dbReference type="InterPro" id="IPR036390">
    <property type="entry name" value="WH_DNA-bd_sf"/>
</dbReference>
<evidence type="ECO:0000313" key="5">
    <source>
        <dbReference type="EMBL" id="CAE09958.1"/>
    </source>
</evidence>
<accession>Q7MS26</accession>
<keyword evidence="2" id="KW-0238">DNA-binding</keyword>
<name>Q7MS26_WOLSU</name>
<dbReference type="eggNOG" id="COG1846">
    <property type="taxonomic scope" value="Bacteria"/>
</dbReference>
<keyword evidence="3" id="KW-0804">Transcription</keyword>
<organism evidence="6">
    <name type="scientific">Wolinella succinogenes (strain ATCC 29543 / DSM 1740 / CCUG 13145 / JCM 31913 / LMG 7466 / NCTC 11488 / FDC 602W)</name>
    <name type="common">Vibrio succinogenes</name>
    <dbReference type="NCBI Taxonomy" id="273121"/>
    <lineage>
        <taxon>Bacteria</taxon>
        <taxon>Pseudomonadati</taxon>
        <taxon>Campylobacterota</taxon>
        <taxon>Epsilonproteobacteria</taxon>
        <taxon>Campylobacterales</taxon>
        <taxon>Helicobacteraceae</taxon>
        <taxon>Wolinella</taxon>
    </lineage>
</organism>
<feature type="domain" description="HTH marR-type" evidence="4">
    <location>
        <begin position="1"/>
        <end position="138"/>
    </location>
</feature>
<sequence>MNTYLKNSPGFWIGRIHHKLKNRMNQRLKPYDLTAEQRLILLRLFEFGEMTQQQLCQKTFTEPSNITLTLRRMESHGYVRKKPHPKDKRASLIEATPKALSIQNELERIGLEITDSLLLEVDPSEKETLLRVLQAMYQKMLQEEAIEEFSF</sequence>
<dbReference type="InterPro" id="IPR000835">
    <property type="entry name" value="HTH_MarR-typ"/>
</dbReference>
<dbReference type="SMART" id="SM00347">
    <property type="entry name" value="HTH_MARR"/>
    <property type="match status" value="1"/>
</dbReference>
<dbReference type="InterPro" id="IPR036388">
    <property type="entry name" value="WH-like_DNA-bd_sf"/>
</dbReference>
<dbReference type="EMBL" id="BX571659">
    <property type="protein sequence ID" value="CAE09958.1"/>
    <property type="molecule type" value="Genomic_DNA"/>
</dbReference>
<dbReference type="HOGENOM" id="CLU_083287_18_6_7"/>
<dbReference type="KEGG" id="wsu:WS0847"/>
<dbReference type="Gene3D" id="1.10.10.10">
    <property type="entry name" value="Winged helix-like DNA-binding domain superfamily/Winged helix DNA-binding domain"/>
    <property type="match status" value="1"/>
</dbReference>
<dbReference type="PANTHER" id="PTHR42756:SF1">
    <property type="entry name" value="TRANSCRIPTIONAL REPRESSOR OF EMRAB OPERON"/>
    <property type="match status" value="1"/>
</dbReference>
<dbReference type="PRINTS" id="PR00598">
    <property type="entry name" value="HTHMARR"/>
</dbReference>
<dbReference type="Proteomes" id="UP000000422">
    <property type="component" value="Chromosome"/>
</dbReference>
<evidence type="ECO:0000259" key="4">
    <source>
        <dbReference type="PROSITE" id="PS50995"/>
    </source>
</evidence>
<dbReference type="SUPFAM" id="SSF46785">
    <property type="entry name" value="Winged helix' DNA-binding domain"/>
    <property type="match status" value="1"/>
</dbReference>
<dbReference type="PROSITE" id="PS50995">
    <property type="entry name" value="HTH_MARR_2"/>
    <property type="match status" value="1"/>
</dbReference>
<dbReference type="GO" id="GO:0003700">
    <property type="term" value="F:DNA-binding transcription factor activity"/>
    <property type="evidence" value="ECO:0007669"/>
    <property type="project" value="InterPro"/>
</dbReference>
<dbReference type="PANTHER" id="PTHR42756">
    <property type="entry name" value="TRANSCRIPTIONAL REGULATOR, MARR"/>
    <property type="match status" value="1"/>
</dbReference>
<proteinExistence type="predicted"/>
<evidence type="ECO:0000256" key="2">
    <source>
        <dbReference type="ARBA" id="ARBA00023125"/>
    </source>
</evidence>
<keyword evidence="6" id="KW-1185">Reference proteome</keyword>
<evidence type="ECO:0000256" key="3">
    <source>
        <dbReference type="ARBA" id="ARBA00023163"/>
    </source>
</evidence>
<evidence type="ECO:0000256" key="1">
    <source>
        <dbReference type="ARBA" id="ARBA00023015"/>
    </source>
</evidence>
<dbReference type="STRING" id="273121.WS0847"/>
<dbReference type="RefSeq" id="WP_011138755.1">
    <property type="nucleotide sequence ID" value="NC_005090.1"/>
</dbReference>